<evidence type="ECO:0000256" key="1">
    <source>
        <dbReference type="ARBA" id="ARBA00004162"/>
    </source>
</evidence>
<dbReference type="EMBL" id="CP129968">
    <property type="protein sequence ID" value="WNB18649.1"/>
    <property type="molecule type" value="Genomic_DNA"/>
</dbReference>
<reference evidence="11" key="1">
    <citation type="submission" date="2023-08" db="EMBL/GenBank/DDBJ databases">
        <title>Comparative genomics and taxonomic characterization of three novel marine species of genus Marivirga.</title>
        <authorList>
            <person name="Muhammad N."/>
            <person name="Kim S.-G."/>
        </authorList>
    </citation>
    <scope>NUCLEOTIDE SEQUENCE</scope>
    <source>
        <strain evidence="11">BKB1-2</strain>
    </source>
</reference>
<evidence type="ECO:0000259" key="7">
    <source>
        <dbReference type="Pfam" id="PF04024"/>
    </source>
</evidence>
<feature type="transmembrane region" description="Helical" evidence="6">
    <location>
        <begin position="399"/>
        <end position="419"/>
    </location>
</feature>
<dbReference type="RefSeq" id="WP_322348178.1">
    <property type="nucleotide sequence ID" value="NZ_CP129968.2"/>
</dbReference>
<comment type="subcellular location">
    <subcellularLocation>
        <location evidence="1">Cell membrane</location>
        <topology evidence="1">Single-pass membrane protein</topology>
    </subcellularLocation>
</comment>
<feature type="domain" description="PspC-related transmembrane region" evidence="9">
    <location>
        <begin position="283"/>
        <end position="426"/>
    </location>
</feature>
<keyword evidence="4 6" id="KW-1133">Transmembrane helix</keyword>
<evidence type="ECO:0000259" key="9">
    <source>
        <dbReference type="Pfam" id="PF22571"/>
    </source>
</evidence>
<keyword evidence="2" id="KW-1003">Cell membrane</keyword>
<sequence length="832" mass="93963">MKKNISINIGGIIFHIEEDGFDKLKNYLDAINRYFSDFKDSQEIISDIENRIAEIFLAKLKEDKQVIELEDVEALMITLGSIEDFKKAEETDEAFEENTTESYESQASEGERKLYRDTKRYIFGGVAAGIANYFSIDVLWIRLLFIVGFLGLIPFQPTSAIIFIGYILMWIFLPANPNLKEDDKVKKLYRSEENRVIGGVAKGLAAYFGTDVAIIRILFVLLLIPGGAGLIIYLVLWFITPSAKTVTEKMQMEGTPITLSNIEKNIKSSLKVEDGEESLLVKILLFPFRLIAIILTGLAKILGPLVNFLVEAARIVLGIVLTMVGLSSAVTSIVLLIISQGLLIDASIFNFFDIPPQLIANTFSAELIIVVFLLSLIPALFLAVAGISVMARKWLMNRTVAFSLIAIWFVSLITGAFLIPAQVMEFKSDGEVVITEEYNLNNKVAVLKLNEVGYEDYDVTDLKIRGYEGDVYKLEKRFKAQGSTRVEASENAEKVSHNVELKSDSILWFDSNIQFQEDAPFRGQRLDMTLYVPYGQEFEMGRKMRHILKNTIYINGYSVSQIPNNRWTFEENGDLKCLTCTDKKETKRSYYESDDDFRSNTDLFFGPSLEFDDDAYTRTYEISDFDEISANTGIMIEVIQSNDYGLQVVTDDTDDLEDFRFEVQNNRLKVYFDREEVEWKFFSKDWDWDSQFPKVKCIIRMPELNNLEVTSGATANVQKMEGSKLTLDIGSGARLYADLDYNEINMDLSSAGRSRLKGVANYFNLDISSAAKLEAYGLKVKRADIEASSAAKAEVYVTDYLNAEASSASKITYQGRPRLDRESNSAGRISAD</sequence>
<feature type="transmembrane region" description="Helical" evidence="6">
    <location>
        <begin position="159"/>
        <end position="179"/>
    </location>
</feature>
<feature type="domain" description="Putative auto-transporter adhesin head GIN" evidence="8">
    <location>
        <begin position="624"/>
        <end position="817"/>
    </location>
</feature>
<feature type="transmembrane region" description="Helical" evidence="6">
    <location>
        <begin position="121"/>
        <end position="153"/>
    </location>
</feature>
<dbReference type="InterPro" id="IPR054321">
    <property type="entry name" value="PspC-rel_TM"/>
</dbReference>
<dbReference type="InterPro" id="IPR052027">
    <property type="entry name" value="PspC"/>
</dbReference>
<accession>A0AA51ZXN1</accession>
<feature type="domain" description="Phage shock protein PspC N-terminal" evidence="7">
    <location>
        <begin position="186"/>
        <end position="242"/>
    </location>
</feature>
<dbReference type="InterPro" id="IPR007168">
    <property type="entry name" value="Phageshock_PspC_N"/>
</dbReference>
<dbReference type="AlphaFoldDB" id="A0AA51ZXN1"/>
<feature type="domain" description="Phage shock protein PspC N-terminal" evidence="7">
    <location>
        <begin position="112"/>
        <end position="175"/>
    </location>
</feature>
<proteinExistence type="predicted"/>
<dbReference type="Pfam" id="PF10988">
    <property type="entry name" value="DUF2807"/>
    <property type="match status" value="1"/>
</dbReference>
<dbReference type="Pfam" id="PF22744">
    <property type="entry name" value="Toast-rack_PspC-Cterm"/>
    <property type="match status" value="1"/>
</dbReference>
<dbReference type="InterPro" id="IPR021255">
    <property type="entry name" value="DUF2807"/>
</dbReference>
<gene>
    <name evidence="11" type="ORF">QYS47_30865</name>
</gene>
<dbReference type="Proteomes" id="UP001232019">
    <property type="component" value="Chromosome"/>
</dbReference>
<evidence type="ECO:0000259" key="8">
    <source>
        <dbReference type="Pfam" id="PF10988"/>
    </source>
</evidence>
<evidence type="ECO:0000256" key="3">
    <source>
        <dbReference type="ARBA" id="ARBA00022692"/>
    </source>
</evidence>
<organism evidence="11">
    <name type="scientific">Marivirga arenosa</name>
    <dbReference type="NCBI Taxonomy" id="3059076"/>
    <lineage>
        <taxon>Bacteria</taxon>
        <taxon>Pseudomonadati</taxon>
        <taxon>Bacteroidota</taxon>
        <taxon>Cytophagia</taxon>
        <taxon>Cytophagales</taxon>
        <taxon>Marivirgaceae</taxon>
        <taxon>Marivirga</taxon>
    </lineage>
</organism>
<dbReference type="Pfam" id="PF04024">
    <property type="entry name" value="PspC"/>
    <property type="match status" value="2"/>
</dbReference>
<protein>
    <submittedName>
        <fullName evidence="11">PspC domain-containing protein</fullName>
    </submittedName>
</protein>
<dbReference type="PANTHER" id="PTHR33885:SF3">
    <property type="entry name" value="PHAGE SHOCK PROTEIN C"/>
    <property type="match status" value="1"/>
</dbReference>
<dbReference type="Pfam" id="PF22571">
    <property type="entry name" value="LiaI-LiaF-TM_PspC"/>
    <property type="match status" value="1"/>
</dbReference>
<evidence type="ECO:0000313" key="11">
    <source>
        <dbReference type="EMBL" id="WNB18649.1"/>
    </source>
</evidence>
<evidence type="ECO:0000259" key="10">
    <source>
        <dbReference type="Pfam" id="PF22744"/>
    </source>
</evidence>
<keyword evidence="5 6" id="KW-0472">Membrane</keyword>
<feature type="transmembrane region" description="Helical" evidence="6">
    <location>
        <begin position="358"/>
        <end position="387"/>
    </location>
</feature>
<keyword evidence="3 6" id="KW-0812">Transmembrane</keyword>
<dbReference type="InterPro" id="IPR054319">
    <property type="entry name" value="PspC-rel_ToastRack"/>
</dbReference>
<evidence type="ECO:0000256" key="5">
    <source>
        <dbReference type="ARBA" id="ARBA00023136"/>
    </source>
</evidence>
<dbReference type="GO" id="GO:0005886">
    <property type="term" value="C:plasma membrane"/>
    <property type="evidence" value="ECO:0007669"/>
    <property type="project" value="UniProtKB-SubCell"/>
</dbReference>
<evidence type="ECO:0000256" key="4">
    <source>
        <dbReference type="ARBA" id="ARBA00022989"/>
    </source>
</evidence>
<dbReference type="Gene3D" id="2.160.20.120">
    <property type="match status" value="1"/>
</dbReference>
<dbReference type="PANTHER" id="PTHR33885">
    <property type="entry name" value="PHAGE SHOCK PROTEIN C"/>
    <property type="match status" value="1"/>
</dbReference>
<feature type="transmembrane region" description="Helical" evidence="6">
    <location>
        <begin position="279"/>
        <end position="303"/>
    </location>
</feature>
<name>A0AA51ZXN1_9BACT</name>
<feature type="transmembrane region" description="Helical" evidence="6">
    <location>
        <begin position="217"/>
        <end position="239"/>
    </location>
</feature>
<evidence type="ECO:0000256" key="2">
    <source>
        <dbReference type="ARBA" id="ARBA00022475"/>
    </source>
</evidence>
<dbReference type="KEGG" id="marp:QYS47_30865"/>
<feature type="domain" description="PspC-related ToastRack" evidence="10">
    <location>
        <begin position="461"/>
        <end position="582"/>
    </location>
</feature>
<feature type="transmembrane region" description="Helical" evidence="6">
    <location>
        <begin position="315"/>
        <end position="338"/>
    </location>
</feature>
<evidence type="ECO:0000256" key="6">
    <source>
        <dbReference type="SAM" id="Phobius"/>
    </source>
</evidence>